<protein>
    <submittedName>
        <fullName evidence="2">GNAT family N-acetyltransferase</fullName>
        <ecNumber evidence="2">2.3.1.-</ecNumber>
    </submittedName>
</protein>
<name>A0ABV7Y9X7_9ACTN</name>
<dbReference type="PROSITE" id="PS51186">
    <property type="entry name" value="GNAT"/>
    <property type="match status" value="1"/>
</dbReference>
<feature type="domain" description="N-acetyltransferase" evidence="1">
    <location>
        <begin position="130"/>
        <end position="268"/>
    </location>
</feature>
<keyword evidence="3" id="KW-1185">Reference proteome</keyword>
<dbReference type="InterPro" id="IPR000182">
    <property type="entry name" value="GNAT_dom"/>
</dbReference>
<evidence type="ECO:0000259" key="1">
    <source>
        <dbReference type="PROSITE" id="PS51186"/>
    </source>
</evidence>
<gene>
    <name evidence="2" type="ORF">ACFOUW_12275</name>
</gene>
<evidence type="ECO:0000313" key="2">
    <source>
        <dbReference type="EMBL" id="MFC3761614.1"/>
    </source>
</evidence>
<comment type="caution">
    <text evidence="2">The sequence shown here is derived from an EMBL/GenBank/DDBJ whole genome shotgun (WGS) entry which is preliminary data.</text>
</comment>
<keyword evidence="2" id="KW-0808">Transferase</keyword>
<dbReference type="Proteomes" id="UP001595699">
    <property type="component" value="Unassembled WGS sequence"/>
</dbReference>
<dbReference type="Gene3D" id="3.40.630.30">
    <property type="match status" value="1"/>
</dbReference>
<dbReference type="CDD" id="cd04301">
    <property type="entry name" value="NAT_SF"/>
    <property type="match status" value="1"/>
</dbReference>
<dbReference type="RefSeq" id="WP_205114158.1">
    <property type="nucleotide sequence ID" value="NZ_JAFBCM010000001.1"/>
</dbReference>
<evidence type="ECO:0000313" key="3">
    <source>
        <dbReference type="Proteomes" id="UP001595699"/>
    </source>
</evidence>
<organism evidence="2 3">
    <name type="scientific">Tenggerimyces flavus</name>
    <dbReference type="NCBI Taxonomy" id="1708749"/>
    <lineage>
        <taxon>Bacteria</taxon>
        <taxon>Bacillati</taxon>
        <taxon>Actinomycetota</taxon>
        <taxon>Actinomycetes</taxon>
        <taxon>Propionibacteriales</taxon>
        <taxon>Nocardioidaceae</taxon>
        <taxon>Tenggerimyces</taxon>
    </lineage>
</organism>
<proteinExistence type="predicted"/>
<keyword evidence="2" id="KW-0012">Acyltransferase</keyword>
<sequence>MIEVDGGERARAYRDAYTEQVRGQAHEGDGRTYERSGPVVRSYGNGRPGFVGYQDLQGLAGDELDTFINEQRDFFKERNEEFEWKYHGYDLPADLPERLVKAGLTPDDEEMIMIGEAADLATDAKAPAGTKIRQVDQHDDFVRIAAMETEVWGFSHDWLVDHLAQEVKAGGIVLAAEAEAEAEDGKVVSAAWLHLNQGTEFAGLWGGSTLQEWRGRGIYKALVAARAHKAVERGFRYLQSDTSEDSRPILARLGLLPVATTTPYNWRP</sequence>
<reference evidence="3" key="1">
    <citation type="journal article" date="2019" name="Int. J. Syst. Evol. Microbiol.">
        <title>The Global Catalogue of Microorganisms (GCM) 10K type strain sequencing project: providing services to taxonomists for standard genome sequencing and annotation.</title>
        <authorList>
            <consortium name="The Broad Institute Genomics Platform"/>
            <consortium name="The Broad Institute Genome Sequencing Center for Infectious Disease"/>
            <person name="Wu L."/>
            <person name="Ma J."/>
        </authorList>
    </citation>
    <scope>NUCLEOTIDE SEQUENCE [LARGE SCALE GENOMIC DNA]</scope>
    <source>
        <strain evidence="3">CGMCC 4.7241</strain>
    </source>
</reference>
<dbReference type="InterPro" id="IPR016181">
    <property type="entry name" value="Acyl_CoA_acyltransferase"/>
</dbReference>
<dbReference type="EMBL" id="JBHRZH010000009">
    <property type="protein sequence ID" value="MFC3761614.1"/>
    <property type="molecule type" value="Genomic_DNA"/>
</dbReference>
<dbReference type="GO" id="GO:0016746">
    <property type="term" value="F:acyltransferase activity"/>
    <property type="evidence" value="ECO:0007669"/>
    <property type="project" value="UniProtKB-KW"/>
</dbReference>
<dbReference type="Pfam" id="PF00583">
    <property type="entry name" value="Acetyltransf_1"/>
    <property type="match status" value="1"/>
</dbReference>
<accession>A0ABV7Y9X7</accession>
<dbReference type="EC" id="2.3.1.-" evidence="2"/>
<dbReference type="SUPFAM" id="SSF55729">
    <property type="entry name" value="Acyl-CoA N-acyltransferases (Nat)"/>
    <property type="match status" value="1"/>
</dbReference>